<feature type="compositionally biased region" description="Basic residues" evidence="3">
    <location>
        <begin position="211"/>
        <end position="225"/>
    </location>
</feature>
<dbReference type="CDD" id="cd07989">
    <property type="entry name" value="LPLAT_AGPAT-like"/>
    <property type="match status" value="1"/>
</dbReference>
<dbReference type="EMBL" id="JAHXZI010000003">
    <property type="protein sequence ID" value="MBW6433455.1"/>
    <property type="molecule type" value="Genomic_DNA"/>
</dbReference>
<keyword evidence="6" id="KW-1185">Reference proteome</keyword>
<dbReference type="InterPro" id="IPR002123">
    <property type="entry name" value="Plipid/glycerol_acylTrfase"/>
</dbReference>
<comment type="caution">
    <text evidence="5">The sequence shown here is derived from an EMBL/GenBank/DDBJ whole genome shotgun (WGS) entry which is preliminary data.</text>
</comment>
<dbReference type="PANTHER" id="PTHR10434">
    <property type="entry name" value="1-ACYL-SN-GLYCEROL-3-PHOSPHATE ACYLTRANSFERASE"/>
    <property type="match status" value="1"/>
</dbReference>
<evidence type="ECO:0000313" key="6">
    <source>
        <dbReference type="Proteomes" id="UP001519863"/>
    </source>
</evidence>
<sequence>MERDSSAAPGRIPPVYRAVMTAAWPVVRWWGRLEVVGLHNLSTHGATIVAANHDSAWDPVVIAFAGRRRRQIRALAKASLWKNSLLRRVLDGMGQIPVRRGQADTDALDAARQCLSTGGCLGIFPEGSRSQGRNLPARSGVGRLAQAVPQARIVCAAVSGTVDIARFPRRPRLKVTFFEPTPPPPSESAQDLARRLTAELRAIAPVAPAGRRPRSSGSRSRRPSR</sequence>
<evidence type="ECO:0000256" key="2">
    <source>
        <dbReference type="ARBA" id="ARBA00023315"/>
    </source>
</evidence>
<feature type="region of interest" description="Disordered" evidence="3">
    <location>
        <begin position="203"/>
        <end position="225"/>
    </location>
</feature>
<evidence type="ECO:0000313" key="5">
    <source>
        <dbReference type="EMBL" id="MBW6433455.1"/>
    </source>
</evidence>
<proteinExistence type="predicted"/>
<accession>A0ABS7AXJ6</accession>
<evidence type="ECO:0000259" key="4">
    <source>
        <dbReference type="SMART" id="SM00563"/>
    </source>
</evidence>
<dbReference type="SUPFAM" id="SSF69593">
    <property type="entry name" value="Glycerol-3-phosphate (1)-acyltransferase"/>
    <property type="match status" value="1"/>
</dbReference>
<reference evidence="5 6" key="1">
    <citation type="journal article" date="2013" name="Antonie Van Leeuwenhoek">
        <title>Actinoplanes hulinensis sp. nov., a novel actinomycete isolated from soybean root (Glycine max (L.) Merr).</title>
        <authorList>
            <person name="Shen Y."/>
            <person name="Liu C."/>
            <person name="Wang X."/>
            <person name="Zhao J."/>
            <person name="Jia F."/>
            <person name="Zhang Y."/>
            <person name="Wang L."/>
            <person name="Yang D."/>
            <person name="Xiang W."/>
        </authorList>
    </citation>
    <scope>NUCLEOTIDE SEQUENCE [LARGE SCALE GENOMIC DNA]</scope>
    <source>
        <strain evidence="5 6">NEAU-M9</strain>
    </source>
</reference>
<dbReference type="Proteomes" id="UP001519863">
    <property type="component" value="Unassembled WGS sequence"/>
</dbReference>
<dbReference type="RefSeq" id="WP_220142991.1">
    <property type="nucleotide sequence ID" value="NZ_JAHXZI010000003.1"/>
</dbReference>
<keyword evidence="2 5" id="KW-0012">Acyltransferase</keyword>
<protein>
    <submittedName>
        <fullName evidence="5">1-acyl-sn-glycerol-3-phosphate acyltransferase</fullName>
    </submittedName>
</protein>
<dbReference type="Pfam" id="PF01553">
    <property type="entry name" value="Acyltransferase"/>
    <property type="match status" value="1"/>
</dbReference>
<keyword evidence="1" id="KW-0808">Transferase</keyword>
<name>A0ABS7AXJ6_9ACTN</name>
<dbReference type="GO" id="GO:0016746">
    <property type="term" value="F:acyltransferase activity"/>
    <property type="evidence" value="ECO:0007669"/>
    <property type="project" value="UniProtKB-KW"/>
</dbReference>
<gene>
    <name evidence="5" type="ORF">KZ829_06825</name>
</gene>
<evidence type="ECO:0000256" key="1">
    <source>
        <dbReference type="ARBA" id="ARBA00022679"/>
    </source>
</evidence>
<evidence type="ECO:0000256" key="3">
    <source>
        <dbReference type="SAM" id="MobiDB-lite"/>
    </source>
</evidence>
<dbReference type="PANTHER" id="PTHR10434:SF11">
    <property type="entry name" value="1-ACYL-SN-GLYCEROL-3-PHOSPHATE ACYLTRANSFERASE"/>
    <property type="match status" value="1"/>
</dbReference>
<organism evidence="5 6">
    <name type="scientific">Actinoplanes hulinensis</name>
    <dbReference type="NCBI Taxonomy" id="1144547"/>
    <lineage>
        <taxon>Bacteria</taxon>
        <taxon>Bacillati</taxon>
        <taxon>Actinomycetota</taxon>
        <taxon>Actinomycetes</taxon>
        <taxon>Micromonosporales</taxon>
        <taxon>Micromonosporaceae</taxon>
        <taxon>Actinoplanes</taxon>
    </lineage>
</organism>
<feature type="domain" description="Phospholipid/glycerol acyltransferase" evidence="4">
    <location>
        <begin position="47"/>
        <end position="161"/>
    </location>
</feature>
<dbReference type="SMART" id="SM00563">
    <property type="entry name" value="PlsC"/>
    <property type="match status" value="1"/>
</dbReference>